<dbReference type="EMBL" id="FUWR01000011">
    <property type="protein sequence ID" value="SJZ96051.1"/>
    <property type="molecule type" value="Genomic_DNA"/>
</dbReference>
<feature type="binding site" evidence="7">
    <location>
        <position position="106"/>
    </location>
    <ligand>
        <name>Zn(2+)</name>
        <dbReference type="ChEBI" id="CHEBI:29105"/>
        <note>catalytic</note>
    </ligand>
</feature>
<feature type="binding site" evidence="7">
    <location>
        <position position="78"/>
    </location>
    <ligand>
        <name>Zn(2+)</name>
        <dbReference type="ChEBI" id="CHEBI:29105"/>
        <note>catalytic</note>
    </ligand>
</feature>
<organism evidence="9 10">
    <name type="scientific">Trichlorobacter thiogenes</name>
    <dbReference type="NCBI Taxonomy" id="115783"/>
    <lineage>
        <taxon>Bacteria</taxon>
        <taxon>Pseudomonadati</taxon>
        <taxon>Thermodesulfobacteriota</taxon>
        <taxon>Desulfuromonadia</taxon>
        <taxon>Geobacterales</taxon>
        <taxon>Geobacteraceae</taxon>
        <taxon>Trichlorobacter</taxon>
    </lineage>
</organism>
<dbReference type="AlphaFoldDB" id="A0A1T4PXT1"/>
<evidence type="ECO:0000256" key="3">
    <source>
        <dbReference type="ARBA" id="ARBA00022723"/>
    </source>
</evidence>
<dbReference type="SUPFAM" id="SSF53927">
    <property type="entry name" value="Cytidine deaminase-like"/>
    <property type="match status" value="1"/>
</dbReference>
<dbReference type="InterPro" id="IPR016192">
    <property type="entry name" value="APOBEC/CMP_deaminase_Zn-bd"/>
</dbReference>
<dbReference type="InterPro" id="IPR016193">
    <property type="entry name" value="Cytidine_deaminase-like"/>
</dbReference>
<dbReference type="PROSITE" id="PS51747">
    <property type="entry name" value="CYT_DCMP_DEAMINASES_2"/>
    <property type="match status" value="1"/>
</dbReference>
<evidence type="ECO:0000256" key="6">
    <source>
        <dbReference type="PIRSR" id="PIRSR006019-1"/>
    </source>
</evidence>
<dbReference type="GO" id="GO:0006220">
    <property type="term" value="P:pyrimidine nucleotide metabolic process"/>
    <property type="evidence" value="ECO:0007669"/>
    <property type="project" value="InterPro"/>
</dbReference>
<evidence type="ECO:0000256" key="2">
    <source>
        <dbReference type="ARBA" id="ARBA00006576"/>
    </source>
</evidence>
<keyword evidence="10" id="KW-1185">Reference proteome</keyword>
<feature type="domain" description="CMP/dCMP-type deaminase" evidence="8">
    <location>
        <begin position="5"/>
        <end position="139"/>
    </location>
</feature>
<accession>A0A1T4PXT1</accession>
<evidence type="ECO:0000313" key="10">
    <source>
        <dbReference type="Proteomes" id="UP000190102"/>
    </source>
</evidence>
<dbReference type="InterPro" id="IPR035105">
    <property type="entry name" value="Deoxycytidylate_deaminase_dom"/>
</dbReference>
<evidence type="ECO:0000256" key="5">
    <source>
        <dbReference type="ARBA" id="ARBA00022833"/>
    </source>
</evidence>
<evidence type="ECO:0000256" key="4">
    <source>
        <dbReference type="ARBA" id="ARBA00022801"/>
    </source>
</evidence>
<feature type="active site" description="Proton donor" evidence="6">
    <location>
        <position position="80"/>
    </location>
</feature>
<sequence length="156" mass="17220">MARPTWDQYFIDITLLVATRSTCLRRQVGALLVKDRNILATGYNGTPSGIRHCEETGCLRERLKVPSGERHELCRGLHAEQNAIIQAARHGVNIDGSTLYCTTMPCIICTKMLINAGIKRIVYAEGYADELAREMVEESGIEVVHFERGTTGGGTP</sequence>
<dbReference type="RefSeq" id="WP_078790409.1">
    <property type="nucleotide sequence ID" value="NZ_FUWR01000011.1"/>
</dbReference>
<proteinExistence type="inferred from homology"/>
<dbReference type="InterPro" id="IPR016473">
    <property type="entry name" value="dCMP_deaminase"/>
</dbReference>
<name>A0A1T4PXT1_9BACT</name>
<dbReference type="GO" id="GO:0008270">
    <property type="term" value="F:zinc ion binding"/>
    <property type="evidence" value="ECO:0007669"/>
    <property type="project" value="InterPro"/>
</dbReference>
<evidence type="ECO:0000256" key="7">
    <source>
        <dbReference type="PIRSR" id="PIRSR006019-2"/>
    </source>
</evidence>
<comment type="similarity">
    <text evidence="2">Belongs to the cytidine and deoxycytidylate deaminase family.</text>
</comment>
<dbReference type="Gene3D" id="3.40.140.10">
    <property type="entry name" value="Cytidine Deaminase, domain 2"/>
    <property type="match status" value="1"/>
</dbReference>
<dbReference type="CDD" id="cd01286">
    <property type="entry name" value="deoxycytidylate_deaminase"/>
    <property type="match status" value="1"/>
</dbReference>
<dbReference type="InterPro" id="IPR002125">
    <property type="entry name" value="CMP_dCMP_dom"/>
</dbReference>
<dbReference type="OrthoDB" id="9788517at2"/>
<keyword evidence="4" id="KW-0378">Hydrolase</keyword>
<comment type="cofactor">
    <cofactor evidence="1 7">
        <name>Zn(2+)</name>
        <dbReference type="ChEBI" id="CHEBI:29105"/>
    </cofactor>
</comment>
<feature type="binding site" evidence="7">
    <location>
        <position position="109"/>
    </location>
    <ligand>
        <name>Zn(2+)</name>
        <dbReference type="ChEBI" id="CHEBI:29105"/>
        <note>catalytic</note>
    </ligand>
</feature>
<dbReference type="PIRSF" id="PIRSF006019">
    <property type="entry name" value="dCMP_deaminase"/>
    <property type="match status" value="1"/>
</dbReference>
<dbReference type="PANTHER" id="PTHR11086">
    <property type="entry name" value="DEOXYCYTIDYLATE DEAMINASE-RELATED"/>
    <property type="match status" value="1"/>
</dbReference>
<dbReference type="Pfam" id="PF00383">
    <property type="entry name" value="dCMP_cyt_deam_1"/>
    <property type="match status" value="1"/>
</dbReference>
<evidence type="ECO:0000256" key="1">
    <source>
        <dbReference type="ARBA" id="ARBA00001947"/>
    </source>
</evidence>
<evidence type="ECO:0000259" key="8">
    <source>
        <dbReference type="PROSITE" id="PS51747"/>
    </source>
</evidence>
<dbReference type="STRING" id="115783.SAMN02745119_02131"/>
<protein>
    <submittedName>
        <fullName evidence="9">dCMP deaminase</fullName>
    </submittedName>
</protein>
<keyword evidence="3 7" id="KW-0479">Metal-binding</keyword>
<keyword evidence="5 7" id="KW-0862">Zinc</keyword>
<dbReference type="PROSITE" id="PS00903">
    <property type="entry name" value="CYT_DCMP_DEAMINASES_1"/>
    <property type="match status" value="1"/>
</dbReference>
<dbReference type="Proteomes" id="UP000190102">
    <property type="component" value="Unassembled WGS sequence"/>
</dbReference>
<evidence type="ECO:0000313" key="9">
    <source>
        <dbReference type="EMBL" id="SJZ96051.1"/>
    </source>
</evidence>
<dbReference type="PANTHER" id="PTHR11086:SF18">
    <property type="entry name" value="DEOXYCYTIDYLATE DEAMINASE"/>
    <property type="match status" value="1"/>
</dbReference>
<dbReference type="GO" id="GO:0005737">
    <property type="term" value="C:cytoplasm"/>
    <property type="evidence" value="ECO:0007669"/>
    <property type="project" value="TreeGrafter"/>
</dbReference>
<reference evidence="10" key="1">
    <citation type="submission" date="2017-02" db="EMBL/GenBank/DDBJ databases">
        <authorList>
            <person name="Varghese N."/>
            <person name="Submissions S."/>
        </authorList>
    </citation>
    <scope>NUCLEOTIDE SEQUENCE [LARGE SCALE GENOMIC DNA]</scope>
    <source>
        <strain evidence="10">ATCC BAA-34</strain>
    </source>
</reference>
<gene>
    <name evidence="9" type="ORF">SAMN02745119_02131</name>
</gene>
<dbReference type="InterPro" id="IPR015517">
    <property type="entry name" value="dCMP_deaminase-rel"/>
</dbReference>
<dbReference type="GO" id="GO:0004132">
    <property type="term" value="F:dCMP deaminase activity"/>
    <property type="evidence" value="ECO:0007669"/>
    <property type="project" value="InterPro"/>
</dbReference>